<evidence type="ECO:0000313" key="9">
    <source>
        <dbReference type="Proteomes" id="UP001220010"/>
    </source>
</evidence>
<dbReference type="CDD" id="cd10563">
    <property type="entry name" value="CooF_like"/>
    <property type="match status" value="1"/>
</dbReference>
<evidence type="ECO:0000256" key="5">
    <source>
        <dbReference type="ARBA" id="ARBA00023004"/>
    </source>
</evidence>
<dbReference type="Pfam" id="PF12800">
    <property type="entry name" value="Fer4_4"/>
    <property type="match status" value="1"/>
</dbReference>
<evidence type="ECO:0000313" key="8">
    <source>
        <dbReference type="EMBL" id="MDF0590963.1"/>
    </source>
</evidence>
<gene>
    <name evidence="8" type="ORF">P0O15_07255</name>
</gene>
<keyword evidence="2" id="KW-0004">4Fe-4S</keyword>
<dbReference type="EMBL" id="JARFPK010000023">
    <property type="protein sequence ID" value="MDF0590963.1"/>
    <property type="molecule type" value="Genomic_DNA"/>
</dbReference>
<feature type="domain" description="4Fe-4S ferredoxin-type" evidence="7">
    <location>
        <begin position="2"/>
        <end position="31"/>
    </location>
</feature>
<keyword evidence="6" id="KW-0411">Iron-sulfur</keyword>
<accession>A0ABT5X8F9</accession>
<evidence type="ECO:0000256" key="3">
    <source>
        <dbReference type="ARBA" id="ARBA00022723"/>
    </source>
</evidence>
<dbReference type="RefSeq" id="WP_316966709.1">
    <property type="nucleotide sequence ID" value="NZ_JARFPK010000023.1"/>
</dbReference>
<keyword evidence="1" id="KW-0813">Transport</keyword>
<dbReference type="PANTHER" id="PTHR42859">
    <property type="entry name" value="OXIDOREDUCTASE"/>
    <property type="match status" value="1"/>
</dbReference>
<organism evidence="8 9">
    <name type="scientific">Candidatus Methanocrinis natronophilus</name>
    <dbReference type="NCBI Taxonomy" id="3033396"/>
    <lineage>
        <taxon>Archaea</taxon>
        <taxon>Methanobacteriati</taxon>
        <taxon>Methanobacteriota</taxon>
        <taxon>Stenosarchaea group</taxon>
        <taxon>Methanomicrobia</taxon>
        <taxon>Methanotrichales</taxon>
        <taxon>Methanotrichaceae</taxon>
        <taxon>Methanocrinis</taxon>
    </lineage>
</organism>
<evidence type="ECO:0000256" key="6">
    <source>
        <dbReference type="ARBA" id="ARBA00023014"/>
    </source>
</evidence>
<keyword evidence="3" id="KW-0479">Metal-binding</keyword>
<reference evidence="8 9" key="1">
    <citation type="submission" date="2023-03" db="EMBL/GenBank/DDBJ databases">
        <title>WGS of Methanotrichaceae archaeon Mx.</title>
        <authorList>
            <person name="Sorokin D.Y."/>
            <person name="Merkel A.Y."/>
        </authorList>
    </citation>
    <scope>NUCLEOTIDE SEQUENCE [LARGE SCALE GENOMIC DNA]</scope>
    <source>
        <strain evidence="8 9">Mx</strain>
    </source>
</reference>
<sequence length="171" mass="18663">MKEILIRPERCMGCRSCEIACAVEHSRSKSLFGAVAEKSPPKKRIYVEFVPECVISVPMVCHHCEDASCVSVCPTGALRQDGIVRVVTHDIEACIGCWTCTSVCSYGMIGRNREQRVAIKCDWCPDRESPACVSACPTGALVYKEVDEFSGSKRAMAALKLAQGVTSAEIR</sequence>
<comment type="caution">
    <text evidence="8">The sequence shown here is derived from an EMBL/GenBank/DDBJ whole genome shotgun (WGS) entry which is preliminary data.</text>
</comment>
<dbReference type="PANTHER" id="PTHR42859:SF10">
    <property type="entry name" value="DIMETHYLSULFOXIDE REDUCTASE CHAIN B"/>
    <property type="match status" value="1"/>
</dbReference>
<keyword evidence="5" id="KW-0408">Iron</keyword>
<dbReference type="InterPro" id="IPR017896">
    <property type="entry name" value="4Fe4S_Fe-S-bd"/>
</dbReference>
<evidence type="ECO:0000256" key="4">
    <source>
        <dbReference type="ARBA" id="ARBA00022982"/>
    </source>
</evidence>
<name>A0ABT5X8F9_9EURY</name>
<proteinExistence type="predicted"/>
<dbReference type="SUPFAM" id="SSF54862">
    <property type="entry name" value="4Fe-4S ferredoxins"/>
    <property type="match status" value="1"/>
</dbReference>
<evidence type="ECO:0000256" key="1">
    <source>
        <dbReference type="ARBA" id="ARBA00022448"/>
    </source>
</evidence>
<feature type="domain" description="4Fe-4S ferredoxin-type" evidence="7">
    <location>
        <begin position="85"/>
        <end position="114"/>
    </location>
</feature>
<dbReference type="InterPro" id="IPR050294">
    <property type="entry name" value="RnfB_subfamily"/>
</dbReference>
<evidence type="ECO:0000256" key="2">
    <source>
        <dbReference type="ARBA" id="ARBA00022485"/>
    </source>
</evidence>
<feature type="domain" description="4Fe-4S ferredoxin-type" evidence="7">
    <location>
        <begin position="51"/>
        <end position="83"/>
    </location>
</feature>
<keyword evidence="4" id="KW-0249">Electron transport</keyword>
<dbReference type="Gene3D" id="3.30.70.20">
    <property type="match status" value="2"/>
</dbReference>
<evidence type="ECO:0000259" key="7">
    <source>
        <dbReference type="PROSITE" id="PS51379"/>
    </source>
</evidence>
<keyword evidence="9" id="KW-1185">Reference proteome</keyword>
<dbReference type="Pfam" id="PF13247">
    <property type="entry name" value="Fer4_11"/>
    <property type="match status" value="1"/>
</dbReference>
<dbReference type="Proteomes" id="UP001220010">
    <property type="component" value="Unassembled WGS sequence"/>
</dbReference>
<dbReference type="PROSITE" id="PS51379">
    <property type="entry name" value="4FE4S_FER_2"/>
    <property type="match status" value="3"/>
</dbReference>
<protein>
    <submittedName>
        <fullName evidence="8">4Fe-4S dicluster domain-containing protein</fullName>
    </submittedName>
</protein>